<comment type="catalytic activity">
    <reaction evidence="7">
        <text>a 2'-deoxyadenosine in DNA + S-adenosyl-L-methionine = an N(6)-methyl-2'-deoxyadenosine in DNA + S-adenosyl-L-homocysteine + H(+)</text>
        <dbReference type="Rhea" id="RHEA:15197"/>
        <dbReference type="Rhea" id="RHEA-COMP:12418"/>
        <dbReference type="Rhea" id="RHEA-COMP:12419"/>
        <dbReference type="ChEBI" id="CHEBI:15378"/>
        <dbReference type="ChEBI" id="CHEBI:57856"/>
        <dbReference type="ChEBI" id="CHEBI:59789"/>
        <dbReference type="ChEBI" id="CHEBI:90615"/>
        <dbReference type="ChEBI" id="CHEBI:90616"/>
        <dbReference type="EC" id="2.1.1.72"/>
    </reaction>
</comment>
<dbReference type="Proteomes" id="UP000002985">
    <property type="component" value="Unassembled WGS sequence"/>
</dbReference>
<dbReference type="Pfam" id="PF07669">
    <property type="entry name" value="Eco57I"/>
    <property type="match status" value="1"/>
</dbReference>
<evidence type="ECO:0000259" key="8">
    <source>
        <dbReference type="Pfam" id="PF07669"/>
    </source>
</evidence>
<dbReference type="InterPro" id="IPR002052">
    <property type="entry name" value="DNA_methylase_N6_adenine_CS"/>
</dbReference>
<evidence type="ECO:0000256" key="4">
    <source>
        <dbReference type="ARBA" id="ARBA00022691"/>
    </source>
</evidence>
<keyword evidence="5" id="KW-0680">Restriction system</keyword>
<feature type="domain" description="Type II methyltransferase M.TaqI-like" evidence="8">
    <location>
        <begin position="96"/>
        <end position="260"/>
    </location>
</feature>
<evidence type="ECO:0000256" key="2">
    <source>
        <dbReference type="ARBA" id="ARBA00022603"/>
    </source>
</evidence>
<dbReference type="InterPro" id="IPR011639">
    <property type="entry name" value="MethylTrfase_TaqI-like_dom"/>
</dbReference>
<keyword evidence="2 10" id="KW-0489">Methyltransferase</keyword>
<dbReference type="InterPro" id="IPR050953">
    <property type="entry name" value="N4_N6_ade-DNA_methylase"/>
</dbReference>
<gene>
    <name evidence="10" type="ORF">KSU1_C0966</name>
</gene>
<dbReference type="GO" id="GO:0009007">
    <property type="term" value="F:site-specific DNA-methyltransferase (adenine-specific) activity"/>
    <property type="evidence" value="ECO:0007669"/>
    <property type="project" value="UniProtKB-EC"/>
</dbReference>
<dbReference type="GO" id="GO:0032259">
    <property type="term" value="P:methylation"/>
    <property type="evidence" value="ECO:0007669"/>
    <property type="project" value="UniProtKB-KW"/>
</dbReference>
<dbReference type="PANTHER" id="PTHR33841">
    <property type="entry name" value="DNA METHYLTRANSFERASE YEEA-RELATED"/>
    <property type="match status" value="1"/>
</dbReference>
<protein>
    <recommendedName>
        <fullName evidence="1">site-specific DNA-methyltransferase (adenine-specific)</fullName>
        <ecNumber evidence="1">2.1.1.72</ecNumber>
    </recommendedName>
</protein>
<dbReference type="Gene3D" id="3.40.50.150">
    <property type="entry name" value="Vaccinia Virus protein VP39"/>
    <property type="match status" value="1"/>
</dbReference>
<feature type="domain" description="TaqI-like C-terminal specificity" evidence="9">
    <location>
        <begin position="441"/>
        <end position="498"/>
    </location>
</feature>
<dbReference type="eggNOG" id="COG0827">
    <property type="taxonomic scope" value="Bacteria"/>
</dbReference>
<dbReference type="STRING" id="247490.KSU1_C0966"/>
<keyword evidence="11" id="KW-1185">Reference proteome</keyword>
<dbReference type="EC" id="2.1.1.72" evidence="1"/>
<keyword evidence="4" id="KW-0949">S-adenosyl-L-methionine</keyword>
<keyword evidence="3 10" id="KW-0808">Transferase</keyword>
<evidence type="ECO:0000313" key="11">
    <source>
        <dbReference type="Proteomes" id="UP000002985"/>
    </source>
</evidence>
<proteinExistence type="predicted"/>
<reference evidence="10 11" key="1">
    <citation type="journal article" date="2012" name="FEBS Lett.">
        <title>Anammox organism KSU-1 expresses a NirK-type copper-containing nitrite reductase instead of a NirS-type with cytochrome cd1.</title>
        <authorList>
            <person name="Hira D."/>
            <person name="Toh H."/>
            <person name="Migita C.T."/>
            <person name="Okubo H."/>
            <person name="Nishiyama T."/>
            <person name="Hattori M."/>
            <person name="Furukawa K."/>
            <person name="Fujii T."/>
        </authorList>
    </citation>
    <scope>NUCLEOTIDE SEQUENCE [LARGE SCALE GENOMIC DNA]</scope>
</reference>
<dbReference type="InterPro" id="IPR029063">
    <property type="entry name" value="SAM-dependent_MTases_sf"/>
</dbReference>
<dbReference type="PROSITE" id="PS00092">
    <property type="entry name" value="N6_MTASE"/>
    <property type="match status" value="1"/>
</dbReference>
<organism evidence="10 11">
    <name type="scientific">Candidatus Jettenia caeni</name>
    <dbReference type="NCBI Taxonomy" id="247490"/>
    <lineage>
        <taxon>Bacteria</taxon>
        <taxon>Pseudomonadati</taxon>
        <taxon>Planctomycetota</taxon>
        <taxon>Candidatus Brocadiia</taxon>
        <taxon>Candidatus Brocadiales</taxon>
        <taxon>Candidatus Brocadiaceae</taxon>
        <taxon>Candidatus Jettenia</taxon>
    </lineage>
</organism>
<name>I3ILG7_9BACT</name>
<evidence type="ECO:0000256" key="3">
    <source>
        <dbReference type="ARBA" id="ARBA00022679"/>
    </source>
</evidence>
<sequence length="561" mass="63833">MDEYHKKEFAIMDYLHIVSLELRKQLGQYATPIEIVRYIVKSVEYIPSKSILQKRLIDPACGSGAFLGEACRVYLNALKKAAIPISEWYPMIISAICGIDIDPKACFFARLNLAMLLAPPILEFISKNTIAKLKPLPIHCADTLHLLASRRKSIPLFYDRISIPLEDQFDFVVGNPPYYKIKNLEQNIKNTFTESIYGHPNAYALFIHAGIEMLRTHGRLGFIVPRSMLSGLYFKNLREFIEKKTAIKEIVNISDRKNIFDGVLHGTMILSLKRGKQNDEKINISLVKTLEDIRDQHRAVIVDRNEVVQQLNGTTVWFVADSLDVYNILSKIIKGSPLLSGNQINYRAKTGQIVWNRVKPLLSTQKEPDTLPLVWATDVGKFSFSFNRMGIARPCFLKSNSKTKQLIVKGLCILVQRVTADEQPSRIIACIPEELCKKEHDGYFVENHLNIIQPTNESNTIDLYFILGILNSDVVDFFFRTMNGNTQVSATELNLLPIPTGKSDDKIAEIAKEIQVVEEAKRKKLFTELNVLVAKAYGLNMNELRFIKNHLNERKYDNSGD</sequence>
<dbReference type="GO" id="GO:0009307">
    <property type="term" value="P:DNA restriction-modification system"/>
    <property type="evidence" value="ECO:0007669"/>
    <property type="project" value="UniProtKB-KW"/>
</dbReference>
<evidence type="ECO:0000256" key="7">
    <source>
        <dbReference type="ARBA" id="ARBA00047942"/>
    </source>
</evidence>
<evidence type="ECO:0000256" key="5">
    <source>
        <dbReference type="ARBA" id="ARBA00022747"/>
    </source>
</evidence>
<dbReference type="SUPFAM" id="SSF53335">
    <property type="entry name" value="S-adenosyl-L-methionine-dependent methyltransferases"/>
    <property type="match status" value="1"/>
</dbReference>
<dbReference type="PANTHER" id="PTHR33841:SF1">
    <property type="entry name" value="DNA METHYLTRANSFERASE A"/>
    <property type="match status" value="1"/>
</dbReference>
<evidence type="ECO:0000259" key="9">
    <source>
        <dbReference type="Pfam" id="PF12950"/>
    </source>
</evidence>
<comment type="caution">
    <text evidence="10">The sequence shown here is derived from an EMBL/GenBank/DDBJ whole genome shotgun (WGS) entry which is preliminary data.</text>
</comment>
<keyword evidence="6" id="KW-0238">DNA-binding</keyword>
<dbReference type="Pfam" id="PF12950">
    <property type="entry name" value="TaqI_C"/>
    <property type="match status" value="1"/>
</dbReference>
<dbReference type="AlphaFoldDB" id="I3ILG7"/>
<evidence type="ECO:0000256" key="6">
    <source>
        <dbReference type="ARBA" id="ARBA00023125"/>
    </source>
</evidence>
<dbReference type="EMBL" id="BAFH01000003">
    <property type="protein sequence ID" value="GAB62562.1"/>
    <property type="molecule type" value="Genomic_DNA"/>
</dbReference>
<dbReference type="GO" id="GO:0003677">
    <property type="term" value="F:DNA binding"/>
    <property type="evidence" value="ECO:0007669"/>
    <property type="project" value="UniProtKB-KW"/>
</dbReference>
<dbReference type="PRINTS" id="PR00507">
    <property type="entry name" value="N12N6MTFRASE"/>
</dbReference>
<evidence type="ECO:0000256" key="1">
    <source>
        <dbReference type="ARBA" id="ARBA00011900"/>
    </source>
</evidence>
<dbReference type="InterPro" id="IPR025931">
    <property type="entry name" value="TaqI_C"/>
</dbReference>
<accession>I3ILG7</accession>
<evidence type="ECO:0000313" key="10">
    <source>
        <dbReference type="EMBL" id="GAB62562.1"/>
    </source>
</evidence>